<dbReference type="Proteomes" id="UP000675881">
    <property type="component" value="Unassembled WGS sequence"/>
</dbReference>
<protein>
    <submittedName>
        <fullName evidence="1">(salmon louse) hypothetical protein</fullName>
    </submittedName>
</protein>
<gene>
    <name evidence="1" type="ORF">LSAA_360</name>
</gene>
<evidence type="ECO:0000313" key="1">
    <source>
        <dbReference type="EMBL" id="CAF2747460.1"/>
    </source>
</evidence>
<organism evidence="1 2">
    <name type="scientific">Lepeophtheirus salmonis</name>
    <name type="common">Salmon louse</name>
    <name type="synonym">Caligus salmonis</name>
    <dbReference type="NCBI Taxonomy" id="72036"/>
    <lineage>
        <taxon>Eukaryota</taxon>
        <taxon>Metazoa</taxon>
        <taxon>Ecdysozoa</taxon>
        <taxon>Arthropoda</taxon>
        <taxon>Crustacea</taxon>
        <taxon>Multicrustacea</taxon>
        <taxon>Hexanauplia</taxon>
        <taxon>Copepoda</taxon>
        <taxon>Siphonostomatoida</taxon>
        <taxon>Caligidae</taxon>
        <taxon>Lepeophtheirus</taxon>
    </lineage>
</organism>
<dbReference type="AlphaFoldDB" id="A0A817FE35"/>
<reference evidence="1" key="1">
    <citation type="submission" date="2021-02" db="EMBL/GenBank/DDBJ databases">
        <authorList>
            <person name="Bekaert M."/>
        </authorList>
    </citation>
    <scope>NUCLEOTIDE SEQUENCE</scope>
    <source>
        <strain evidence="1">IoA-00</strain>
    </source>
</reference>
<proteinExistence type="predicted"/>
<name>A0A817FE35_LEPSM</name>
<evidence type="ECO:0000313" key="2">
    <source>
        <dbReference type="Proteomes" id="UP000675881"/>
    </source>
</evidence>
<comment type="caution">
    <text evidence="1">The sequence shown here is derived from an EMBL/GenBank/DDBJ whole genome shotgun (WGS) entry which is preliminary data.</text>
</comment>
<accession>A0A817FE35</accession>
<sequence length="112" mass="12813">MPEGSGMYSLIFTNRKHITLIHREDKSLEDVQSLHISFGMLHIPVRIIFDESFQDLSEIIPLIYDILGIDIEYGDGRKKIDGLVDADIILRFSINDSLPIGDKRNLMLVELD</sequence>
<dbReference type="EMBL" id="CAJNVT010000204">
    <property type="protein sequence ID" value="CAF2747460.1"/>
    <property type="molecule type" value="Genomic_DNA"/>
</dbReference>
<keyword evidence="2" id="KW-1185">Reference proteome</keyword>